<evidence type="ECO:0000313" key="2">
    <source>
        <dbReference type="EMBL" id="NLR68511.1"/>
    </source>
</evidence>
<reference evidence="2 3" key="1">
    <citation type="submission" date="2020-04" db="EMBL/GenBank/DDBJ databases">
        <authorList>
            <person name="Yin C."/>
        </authorList>
    </citation>
    <scope>NUCLEOTIDE SEQUENCE [LARGE SCALE GENOMIC DNA]</scope>
    <source>
        <strain evidence="2 3">Ae27</strain>
    </source>
</reference>
<comment type="caution">
    <text evidence="2">The sequence shown here is derived from an EMBL/GenBank/DDBJ whole genome shotgun (WGS) entry which is preliminary data.</text>
</comment>
<dbReference type="InterPro" id="IPR025407">
    <property type="entry name" value="DUF4133"/>
</dbReference>
<dbReference type="RefSeq" id="WP_168874478.1">
    <property type="nucleotide sequence ID" value="NZ_JABAIA010000004.1"/>
</dbReference>
<feature type="transmembrane region" description="Helical" evidence="1">
    <location>
        <begin position="21"/>
        <end position="44"/>
    </location>
</feature>
<sequence length="112" mass="12257">MIRYQINKGVNRPIEFKGLKGPYIYVMAVGIAALLISFSILYIAGVPTTMLLPAVGIAGFGLLSTVFRLSHRYGVHGLMKAFARRGLPSAIYCNTRKTIIALNHDTVSTEKT</sequence>
<dbReference type="EMBL" id="JABAIA010000004">
    <property type="protein sequence ID" value="NLR68511.1"/>
    <property type="molecule type" value="Genomic_DNA"/>
</dbReference>
<keyword evidence="1" id="KW-1133">Transmembrane helix</keyword>
<organism evidence="2 3">
    <name type="scientific">Chitinophaga varians</name>
    <dbReference type="NCBI Taxonomy" id="2202339"/>
    <lineage>
        <taxon>Bacteria</taxon>
        <taxon>Pseudomonadati</taxon>
        <taxon>Bacteroidota</taxon>
        <taxon>Chitinophagia</taxon>
        <taxon>Chitinophagales</taxon>
        <taxon>Chitinophagaceae</taxon>
        <taxon>Chitinophaga</taxon>
    </lineage>
</organism>
<evidence type="ECO:0000313" key="3">
    <source>
        <dbReference type="Proteomes" id="UP000570474"/>
    </source>
</evidence>
<dbReference type="Proteomes" id="UP000570474">
    <property type="component" value="Unassembled WGS sequence"/>
</dbReference>
<dbReference type="Pfam" id="PF13571">
    <property type="entry name" value="DUF4133"/>
    <property type="match status" value="1"/>
</dbReference>
<dbReference type="AlphaFoldDB" id="A0A847S9X3"/>
<gene>
    <name evidence="2" type="ORF">HGH92_29675</name>
</gene>
<evidence type="ECO:0000256" key="1">
    <source>
        <dbReference type="SAM" id="Phobius"/>
    </source>
</evidence>
<keyword evidence="1" id="KW-0472">Membrane</keyword>
<accession>A0A847S9X3</accession>
<keyword evidence="1" id="KW-0812">Transmembrane</keyword>
<feature type="transmembrane region" description="Helical" evidence="1">
    <location>
        <begin position="50"/>
        <end position="70"/>
    </location>
</feature>
<keyword evidence="3" id="KW-1185">Reference proteome</keyword>
<name>A0A847S9X3_9BACT</name>
<protein>
    <submittedName>
        <fullName evidence="2">DUF4133 domain-containing protein</fullName>
    </submittedName>
</protein>
<proteinExistence type="predicted"/>